<dbReference type="RefSeq" id="WP_210512206.1">
    <property type="nucleotide sequence ID" value="NZ_JAFIDN010000007.1"/>
</dbReference>
<proteinExistence type="predicted"/>
<reference evidence="1" key="1">
    <citation type="submission" date="2021-02" db="EMBL/GenBank/DDBJ databases">
        <title>Natronogracilivirga saccharolytica gen. nov. sp. nov. a new anaerobic, haloalkiliphilic carbohydrate-fermenting bacterium from soda lake and proposing of Cyclonatronumiaceae fam. nov. in the phylum Balneolaeota.</title>
        <authorList>
            <person name="Zhilina T.N."/>
            <person name="Sorokin D.Y."/>
            <person name="Zavarzina D.G."/>
            <person name="Toshchakov S.V."/>
            <person name="Kublanov I.V."/>
        </authorList>
    </citation>
    <scope>NUCLEOTIDE SEQUENCE</scope>
    <source>
        <strain evidence="1">Z-1702</strain>
    </source>
</reference>
<accession>A0A8J7UVW8</accession>
<evidence type="ECO:0000313" key="2">
    <source>
        <dbReference type="Proteomes" id="UP000673975"/>
    </source>
</evidence>
<comment type="caution">
    <text evidence="1">The sequence shown here is derived from an EMBL/GenBank/DDBJ whole genome shotgun (WGS) entry which is preliminary data.</text>
</comment>
<sequence length="88" mass="10127">MEHIDIINKKLDAILSSLGVSPAKGSKYLTAKQVEAEFGIKAQTLRNRSNLESSHKRFIPSVRLNGGRQKYFERKVLQRMINTREERV</sequence>
<protein>
    <submittedName>
        <fullName evidence="1">Uncharacterized protein</fullName>
    </submittedName>
</protein>
<dbReference type="AlphaFoldDB" id="A0A8J7UVW8"/>
<keyword evidence="2" id="KW-1185">Reference proteome</keyword>
<name>A0A8J7UVW8_9BACT</name>
<dbReference type="Proteomes" id="UP000673975">
    <property type="component" value="Unassembled WGS sequence"/>
</dbReference>
<organism evidence="1 2">
    <name type="scientific">Natronogracilivirga saccharolytica</name>
    <dbReference type="NCBI Taxonomy" id="2812953"/>
    <lineage>
        <taxon>Bacteria</taxon>
        <taxon>Pseudomonadati</taxon>
        <taxon>Balneolota</taxon>
        <taxon>Balneolia</taxon>
        <taxon>Balneolales</taxon>
        <taxon>Cyclonatronaceae</taxon>
        <taxon>Natronogracilivirga</taxon>
    </lineage>
</organism>
<dbReference type="EMBL" id="JAFIDN010000007">
    <property type="protein sequence ID" value="MBP3192992.1"/>
    <property type="molecule type" value="Genomic_DNA"/>
</dbReference>
<evidence type="ECO:0000313" key="1">
    <source>
        <dbReference type="EMBL" id="MBP3192992.1"/>
    </source>
</evidence>
<gene>
    <name evidence="1" type="ORF">NATSA_09990</name>
</gene>